<keyword evidence="5" id="KW-0067">ATP-binding</keyword>
<evidence type="ECO:0000256" key="3">
    <source>
        <dbReference type="ARBA" id="ARBA00022741"/>
    </source>
</evidence>
<protein>
    <recommendedName>
        <fullName evidence="1">pyridoxal kinase</fullName>
        <ecNumber evidence="1">2.7.1.35</ecNumber>
    </recommendedName>
</protein>
<reference evidence="8" key="1">
    <citation type="submission" date="2024-06" db="EMBL/GenBank/DDBJ databases">
        <authorList>
            <person name="Chang H.C."/>
            <person name="Mun S.Y."/>
        </authorList>
    </citation>
    <scope>NUCLEOTIDE SEQUENCE [LARGE SCALE GENOMIC DNA]</scope>
    <source>
        <strain evidence="8">KT1</strain>
    </source>
</reference>
<evidence type="ECO:0000256" key="1">
    <source>
        <dbReference type="ARBA" id="ARBA00012104"/>
    </source>
</evidence>
<dbReference type="InterPro" id="IPR004625">
    <property type="entry name" value="PyrdxlKinase"/>
</dbReference>
<evidence type="ECO:0000259" key="6">
    <source>
        <dbReference type="Pfam" id="PF08543"/>
    </source>
</evidence>
<proteinExistence type="predicted"/>
<name>A0ABZ0Q760_9LACO</name>
<dbReference type="EMBL" id="CP104778">
    <property type="protein sequence ID" value="WPC22174.1"/>
    <property type="molecule type" value="Genomic_DNA"/>
</dbReference>
<keyword evidence="3" id="KW-0547">Nucleotide-binding</keyword>
<dbReference type="SUPFAM" id="SSF53613">
    <property type="entry name" value="Ribokinase-like"/>
    <property type="match status" value="1"/>
</dbReference>
<evidence type="ECO:0000256" key="2">
    <source>
        <dbReference type="ARBA" id="ARBA00022679"/>
    </source>
</evidence>
<keyword evidence="2" id="KW-0808">Transferase</keyword>
<keyword evidence="8" id="KW-1185">Reference proteome</keyword>
<dbReference type="EC" id="2.7.1.35" evidence="1"/>
<evidence type="ECO:0000256" key="4">
    <source>
        <dbReference type="ARBA" id="ARBA00022777"/>
    </source>
</evidence>
<dbReference type="InterPro" id="IPR013749">
    <property type="entry name" value="PM/HMP-P_kinase-1"/>
</dbReference>
<dbReference type="RefSeq" id="WP_057774138.1">
    <property type="nucleotide sequence ID" value="NZ_CP104774.1"/>
</dbReference>
<evidence type="ECO:0000313" key="8">
    <source>
        <dbReference type="Proteomes" id="UP001302696"/>
    </source>
</evidence>
<accession>A0ABZ0Q760</accession>
<keyword evidence="4 7" id="KW-0418">Kinase</keyword>
<evidence type="ECO:0000313" key="7">
    <source>
        <dbReference type="EMBL" id="WPC22174.1"/>
    </source>
</evidence>
<dbReference type="InterPro" id="IPR029056">
    <property type="entry name" value="Ribokinase-like"/>
</dbReference>
<dbReference type="GO" id="GO:0016301">
    <property type="term" value="F:kinase activity"/>
    <property type="evidence" value="ECO:0007669"/>
    <property type="project" value="UniProtKB-KW"/>
</dbReference>
<evidence type="ECO:0000256" key="5">
    <source>
        <dbReference type="ARBA" id="ARBA00022840"/>
    </source>
</evidence>
<gene>
    <name evidence="7" type="ORF">N6G96_02845</name>
</gene>
<dbReference type="Proteomes" id="UP001302696">
    <property type="component" value="Chromosome"/>
</dbReference>
<dbReference type="Pfam" id="PF08543">
    <property type="entry name" value="Phos_pyr_kin"/>
    <property type="match status" value="1"/>
</dbReference>
<dbReference type="PANTHER" id="PTHR10534:SF2">
    <property type="entry name" value="PYRIDOXAL KINASE"/>
    <property type="match status" value="1"/>
</dbReference>
<dbReference type="Gene3D" id="3.40.1190.20">
    <property type="match status" value="1"/>
</dbReference>
<sequence length="281" mass="30883">MAVITANEALLIEDLSTVGSVSMSIATPVVTVFGEQPAILPSILLSTHTGGFGQPASVSMETAIPEFRHHWQTADVRFKNVLIGYLGNNQKVYHEVNNLLKADQPNLVVLDPAFADHGKLYTGMTAVVVENYLQLCKHVQVFLPNFTEACLILNRKVPEHVTKSELAIILAELSKKTGLSKVAITGIERDNQIGMVFMSDQQVKYVSSQKVSGDYFGTGDLFSSLVFEFLLNQESFETALTLANQWTSEAVADTIKQISRDPRMGVRLQTVFSKILAYKGS</sequence>
<organism evidence="7 8">
    <name type="scientific">Pediococcus inopinatus</name>
    <dbReference type="NCBI Taxonomy" id="114090"/>
    <lineage>
        <taxon>Bacteria</taxon>
        <taxon>Bacillati</taxon>
        <taxon>Bacillota</taxon>
        <taxon>Bacilli</taxon>
        <taxon>Lactobacillales</taxon>
        <taxon>Lactobacillaceae</taxon>
        <taxon>Pediococcus</taxon>
    </lineage>
</organism>
<feature type="domain" description="Pyridoxamine kinase/Phosphomethylpyrimidine kinase" evidence="6">
    <location>
        <begin position="73"/>
        <end position="256"/>
    </location>
</feature>
<dbReference type="PANTHER" id="PTHR10534">
    <property type="entry name" value="PYRIDOXAL KINASE"/>
    <property type="match status" value="1"/>
</dbReference>